<dbReference type="InterPro" id="IPR036388">
    <property type="entry name" value="WH-like_DNA-bd_sf"/>
</dbReference>
<evidence type="ECO:0000256" key="1">
    <source>
        <dbReference type="ARBA" id="ARBA00023015"/>
    </source>
</evidence>
<keyword evidence="3" id="KW-0804">Transcription</keyword>
<proteinExistence type="predicted"/>
<evidence type="ECO:0000256" key="3">
    <source>
        <dbReference type="ARBA" id="ARBA00023163"/>
    </source>
</evidence>
<dbReference type="SMART" id="SM00421">
    <property type="entry name" value="HTH_LUXR"/>
    <property type="match status" value="1"/>
</dbReference>
<name>A0ABU1TBH9_9SPHI</name>
<dbReference type="CDD" id="cd06170">
    <property type="entry name" value="LuxR_C_like"/>
    <property type="match status" value="1"/>
</dbReference>
<evidence type="ECO:0000256" key="2">
    <source>
        <dbReference type="ARBA" id="ARBA00023125"/>
    </source>
</evidence>
<dbReference type="RefSeq" id="WP_310096256.1">
    <property type="nucleotide sequence ID" value="NZ_JAVDUU010000002.1"/>
</dbReference>
<keyword evidence="2 5" id="KW-0238">DNA-binding</keyword>
<dbReference type="Proteomes" id="UP001247620">
    <property type="component" value="Unassembled WGS sequence"/>
</dbReference>
<dbReference type="InterPro" id="IPR016032">
    <property type="entry name" value="Sig_transdc_resp-reg_C-effctor"/>
</dbReference>
<dbReference type="Gene3D" id="1.10.10.10">
    <property type="entry name" value="Winged helix-like DNA-binding domain superfamily/Winged helix DNA-binding domain"/>
    <property type="match status" value="1"/>
</dbReference>
<protein>
    <submittedName>
        <fullName evidence="5">DNA-binding CsgD family transcriptional regulator</fullName>
    </submittedName>
</protein>
<reference evidence="5 6" key="1">
    <citation type="submission" date="2023-07" db="EMBL/GenBank/DDBJ databases">
        <title>Sorghum-associated microbial communities from plants grown in Nebraska, USA.</title>
        <authorList>
            <person name="Schachtman D."/>
        </authorList>
    </citation>
    <scope>NUCLEOTIDE SEQUENCE [LARGE SCALE GENOMIC DNA]</scope>
    <source>
        <strain evidence="5 6">3262</strain>
    </source>
</reference>
<gene>
    <name evidence="5" type="ORF">J2W55_002595</name>
</gene>
<sequence>MDNKDFSGLLTKNKIKSTSGEDRSQQDNYLDVIRAFSRLTYESIYVIDYEKMGFEYVSENPLFLCGYTPEEVLLMGYAFYFKNVPVPDLEFLTIVNNAGFDFYDTLPPCDRMLYSITYDFHLISKDGRQLLINHKLTPLFLNAQQKVWKAMCIVSLSHQKTAGNVHIYKQGSADRWELDITTSIWRKSLKVQINERELEILRLHARGFSINEIAEKLFVVPDTIKYYRRRIFERLQVSNMAEALFYAIDSKMI</sequence>
<evidence type="ECO:0000259" key="4">
    <source>
        <dbReference type="PROSITE" id="PS50043"/>
    </source>
</evidence>
<evidence type="ECO:0000313" key="5">
    <source>
        <dbReference type="EMBL" id="MDR6942753.1"/>
    </source>
</evidence>
<dbReference type="SUPFAM" id="SSF46894">
    <property type="entry name" value="C-terminal effector domain of the bipartite response regulators"/>
    <property type="match status" value="1"/>
</dbReference>
<evidence type="ECO:0000313" key="6">
    <source>
        <dbReference type="Proteomes" id="UP001247620"/>
    </source>
</evidence>
<feature type="domain" description="HTH luxR-type" evidence="4">
    <location>
        <begin position="186"/>
        <end position="251"/>
    </location>
</feature>
<dbReference type="PANTHER" id="PTHR44688">
    <property type="entry name" value="DNA-BINDING TRANSCRIPTIONAL ACTIVATOR DEVR_DOSR"/>
    <property type="match status" value="1"/>
</dbReference>
<dbReference type="PANTHER" id="PTHR44688:SF16">
    <property type="entry name" value="DNA-BINDING TRANSCRIPTIONAL ACTIVATOR DEVR_DOSR"/>
    <property type="match status" value="1"/>
</dbReference>
<dbReference type="PRINTS" id="PR00038">
    <property type="entry name" value="HTHLUXR"/>
</dbReference>
<dbReference type="EMBL" id="JAVDUU010000002">
    <property type="protein sequence ID" value="MDR6942753.1"/>
    <property type="molecule type" value="Genomic_DNA"/>
</dbReference>
<dbReference type="InterPro" id="IPR000792">
    <property type="entry name" value="Tscrpt_reg_LuxR_C"/>
</dbReference>
<dbReference type="Pfam" id="PF00196">
    <property type="entry name" value="GerE"/>
    <property type="match status" value="1"/>
</dbReference>
<keyword evidence="1" id="KW-0805">Transcription regulation</keyword>
<dbReference type="Gene3D" id="3.30.450.20">
    <property type="entry name" value="PAS domain"/>
    <property type="match status" value="1"/>
</dbReference>
<dbReference type="PROSITE" id="PS50043">
    <property type="entry name" value="HTH_LUXR_2"/>
    <property type="match status" value="1"/>
</dbReference>
<accession>A0ABU1TBH9</accession>
<dbReference type="GO" id="GO:0003677">
    <property type="term" value="F:DNA binding"/>
    <property type="evidence" value="ECO:0007669"/>
    <property type="project" value="UniProtKB-KW"/>
</dbReference>
<comment type="caution">
    <text evidence="5">The sequence shown here is derived from an EMBL/GenBank/DDBJ whole genome shotgun (WGS) entry which is preliminary data.</text>
</comment>
<keyword evidence="6" id="KW-1185">Reference proteome</keyword>
<organism evidence="5 6">
    <name type="scientific">Mucilaginibacter pocheonensis</name>
    <dbReference type="NCBI Taxonomy" id="398050"/>
    <lineage>
        <taxon>Bacteria</taxon>
        <taxon>Pseudomonadati</taxon>
        <taxon>Bacteroidota</taxon>
        <taxon>Sphingobacteriia</taxon>
        <taxon>Sphingobacteriales</taxon>
        <taxon>Sphingobacteriaceae</taxon>
        <taxon>Mucilaginibacter</taxon>
    </lineage>
</organism>